<dbReference type="Proteomes" id="UP001241988">
    <property type="component" value="Unassembled WGS sequence"/>
</dbReference>
<dbReference type="EMBL" id="JAUSWB010000002">
    <property type="protein sequence ID" value="MDQ0428403.1"/>
    <property type="molecule type" value="Genomic_DNA"/>
</dbReference>
<dbReference type="InterPro" id="IPR004291">
    <property type="entry name" value="Transposase_IS66_central"/>
</dbReference>
<accession>A0ABU0GSQ6</accession>
<protein>
    <recommendedName>
        <fullName evidence="1">Transposase IS66 central domain-containing protein</fullName>
    </recommendedName>
</protein>
<keyword evidence="3" id="KW-1185">Reference proteome</keyword>
<evidence type="ECO:0000313" key="2">
    <source>
        <dbReference type="EMBL" id="MDQ0428403.1"/>
    </source>
</evidence>
<reference evidence="2 3" key="1">
    <citation type="submission" date="2023-07" db="EMBL/GenBank/DDBJ databases">
        <title>Genomic Encyclopedia of Type Strains, Phase IV (KMG-IV): sequencing the most valuable type-strain genomes for metagenomic binning, comparative biology and taxonomic classification.</title>
        <authorList>
            <person name="Goeker M."/>
        </authorList>
    </citation>
    <scope>NUCLEOTIDE SEQUENCE [LARGE SCALE GENOMIC DNA]</scope>
    <source>
        <strain evidence="2 3">DSM 16419</strain>
    </source>
</reference>
<dbReference type="Pfam" id="PF03050">
    <property type="entry name" value="DDE_Tnp_IS66"/>
    <property type="match status" value="1"/>
</dbReference>
<proteinExistence type="predicted"/>
<organism evidence="2 3">
    <name type="scientific">Planomicrobium stackebrandtii</name>
    <dbReference type="NCBI Taxonomy" id="253160"/>
    <lineage>
        <taxon>Bacteria</taxon>
        <taxon>Bacillati</taxon>
        <taxon>Bacillota</taxon>
        <taxon>Bacilli</taxon>
        <taxon>Bacillales</taxon>
        <taxon>Caryophanaceae</taxon>
        <taxon>Planomicrobium</taxon>
    </lineage>
</organism>
<sequence>MKSPSSSAARSTIAQKGLNFFKQLFTIERKIKNLDAKERLKIRQKDSQPVLDAYLAWLNEQKEIISLKQQPAK</sequence>
<name>A0ABU0GSQ6_9BACL</name>
<evidence type="ECO:0000313" key="3">
    <source>
        <dbReference type="Proteomes" id="UP001241988"/>
    </source>
</evidence>
<feature type="domain" description="Transposase IS66 central" evidence="1">
    <location>
        <begin position="9"/>
        <end position="69"/>
    </location>
</feature>
<evidence type="ECO:0000259" key="1">
    <source>
        <dbReference type="Pfam" id="PF03050"/>
    </source>
</evidence>
<gene>
    <name evidence="2" type="ORF">QOZ98_001229</name>
</gene>
<comment type="caution">
    <text evidence="2">The sequence shown here is derived from an EMBL/GenBank/DDBJ whole genome shotgun (WGS) entry which is preliminary data.</text>
</comment>